<feature type="transmembrane region" description="Helical" evidence="1">
    <location>
        <begin position="409"/>
        <end position="428"/>
    </location>
</feature>
<protein>
    <recommendedName>
        <fullName evidence="4">Glycosyltransferase RgtA/B/C/D-like domain-containing protein</fullName>
    </recommendedName>
</protein>
<feature type="transmembrane region" description="Helical" evidence="1">
    <location>
        <begin position="117"/>
        <end position="134"/>
    </location>
</feature>
<name>A0A0G0T4V3_9BACT</name>
<feature type="transmembrane region" description="Helical" evidence="1">
    <location>
        <begin position="324"/>
        <end position="343"/>
    </location>
</feature>
<feature type="transmembrane region" description="Helical" evidence="1">
    <location>
        <begin position="277"/>
        <end position="297"/>
    </location>
</feature>
<comment type="caution">
    <text evidence="2">The sequence shown here is derived from an EMBL/GenBank/DDBJ whole genome shotgun (WGS) entry which is preliminary data.</text>
</comment>
<sequence length="563" mass="64468">MVRSDHYLHKLIIMKVLYREWVAVAIIIFTLISLAVLPLLYWVALSGSDTVFPLIHNFRLDYFYYLHLMKQGLDGNLLVISRFTPENFTPRLGMTLFPILGKLSVFLGSNLPLTYTLSRIVFGIVLLAVIYKFIRLVYPESKVKRVVSFLFVSFSSTFWFVRNDGGKLLVENAFGNWTSFDTLHRAIFLPHHLLSYISMVLVLIFLFGKKRSAPILQGNALSQGIALRENFLIAFFTILSGLTNPGTFLGLGMIVFFSGFILHANRSGFRLWASLRLLRGRTSFFAAFVLTVFYLNWLQNTNFPWTAVRDEERKWVFAVTFPDYLGGIGPLFFPAVAGIFFWVRQKISTIKVVTLIWFIVPFIGLFILPGLLPVSNQRLFEWGHYIPIAILAAEGIFEVTRRIGGKKLLFSLLISLFLYSGISIYGTLVHDFGVFDPNVYNIYIPKDIFPAFAWLDRNTPENSVVLSQGYMGNLIPAYAHNKVVVGHPTLTYKSAEKDQEVGKFFRQDNMIFSKNMIDKYNVSYIFFSLDTPPPNEEFLKTLGTKEVFASEKLRIYEVESIQQ</sequence>
<dbReference type="Proteomes" id="UP000034539">
    <property type="component" value="Unassembled WGS sequence"/>
</dbReference>
<organism evidence="2 3">
    <name type="scientific">Candidatus Gottesmanbacteria bacterium GW2011_GWC2_39_8</name>
    <dbReference type="NCBI Taxonomy" id="1618450"/>
    <lineage>
        <taxon>Bacteria</taxon>
        <taxon>Candidatus Gottesmaniibacteriota</taxon>
    </lineage>
</organism>
<gene>
    <name evidence="2" type="ORF">UT63_C0029G0012</name>
</gene>
<feature type="transmembrane region" description="Helical" evidence="1">
    <location>
        <begin position="355"/>
        <end position="373"/>
    </location>
</feature>
<feature type="transmembrane region" description="Helical" evidence="1">
    <location>
        <begin position="379"/>
        <end position="397"/>
    </location>
</feature>
<evidence type="ECO:0008006" key="4">
    <source>
        <dbReference type="Google" id="ProtNLM"/>
    </source>
</evidence>
<keyword evidence="1" id="KW-1133">Transmembrane helix</keyword>
<feature type="transmembrane region" description="Helical" evidence="1">
    <location>
        <begin position="146"/>
        <end position="162"/>
    </location>
</feature>
<feature type="transmembrane region" description="Helical" evidence="1">
    <location>
        <begin position="182"/>
        <end position="208"/>
    </location>
</feature>
<dbReference type="EMBL" id="LBXN01000029">
    <property type="protein sequence ID" value="KKR32887.1"/>
    <property type="molecule type" value="Genomic_DNA"/>
</dbReference>
<evidence type="ECO:0000256" key="1">
    <source>
        <dbReference type="SAM" id="Phobius"/>
    </source>
</evidence>
<keyword evidence="1" id="KW-0472">Membrane</keyword>
<reference evidence="2 3" key="1">
    <citation type="journal article" date="2015" name="Nature">
        <title>rRNA introns, odd ribosomes, and small enigmatic genomes across a large radiation of phyla.</title>
        <authorList>
            <person name="Brown C.T."/>
            <person name="Hug L.A."/>
            <person name="Thomas B.C."/>
            <person name="Sharon I."/>
            <person name="Castelle C.J."/>
            <person name="Singh A."/>
            <person name="Wilkins M.J."/>
            <person name="Williams K.H."/>
            <person name="Banfield J.F."/>
        </authorList>
    </citation>
    <scope>NUCLEOTIDE SEQUENCE [LARGE SCALE GENOMIC DNA]</scope>
</reference>
<feature type="transmembrane region" description="Helical" evidence="1">
    <location>
        <begin position="21"/>
        <end position="42"/>
    </location>
</feature>
<evidence type="ECO:0000313" key="2">
    <source>
        <dbReference type="EMBL" id="KKR32887.1"/>
    </source>
</evidence>
<feature type="transmembrane region" description="Helical" evidence="1">
    <location>
        <begin position="248"/>
        <end position="265"/>
    </location>
</feature>
<feature type="transmembrane region" description="Helical" evidence="1">
    <location>
        <begin position="220"/>
        <end position="242"/>
    </location>
</feature>
<accession>A0A0G0T4V3</accession>
<proteinExistence type="predicted"/>
<evidence type="ECO:0000313" key="3">
    <source>
        <dbReference type="Proteomes" id="UP000034539"/>
    </source>
</evidence>
<keyword evidence="1" id="KW-0812">Transmembrane</keyword>
<dbReference type="AlphaFoldDB" id="A0A0G0T4V3"/>